<evidence type="ECO:0000313" key="3">
    <source>
        <dbReference type="Proteomes" id="UP000280368"/>
    </source>
</evidence>
<organism evidence="2 3">
    <name type="scientific">Flavobacterium weaverense</name>
    <dbReference type="NCBI Taxonomy" id="271156"/>
    <lineage>
        <taxon>Bacteria</taxon>
        <taxon>Pseudomonadati</taxon>
        <taxon>Bacteroidota</taxon>
        <taxon>Flavobacteriia</taxon>
        <taxon>Flavobacteriales</taxon>
        <taxon>Flavobacteriaceae</taxon>
        <taxon>Flavobacterium</taxon>
    </lineage>
</organism>
<accession>A0A3M0A244</accession>
<name>A0A3M0A244_9FLAO</name>
<evidence type="ECO:0000259" key="1">
    <source>
        <dbReference type="PROSITE" id="PS50943"/>
    </source>
</evidence>
<reference evidence="2 3" key="1">
    <citation type="submission" date="2018-10" db="EMBL/GenBank/DDBJ databases">
        <title>Genomic Encyclopedia of Archaeal and Bacterial Type Strains, Phase II (KMG-II): from individual species to whole genera.</title>
        <authorList>
            <person name="Goeker M."/>
        </authorList>
    </citation>
    <scope>NUCLEOTIDE SEQUENCE [LARGE SCALE GENOMIC DNA]</scope>
    <source>
        <strain evidence="2 3">DSM 19727</strain>
    </source>
</reference>
<dbReference type="Pfam" id="PF01381">
    <property type="entry name" value="HTH_3"/>
    <property type="match status" value="1"/>
</dbReference>
<dbReference type="InterPro" id="IPR010982">
    <property type="entry name" value="Lambda_DNA-bd_dom_sf"/>
</dbReference>
<dbReference type="CDD" id="cd00093">
    <property type="entry name" value="HTH_XRE"/>
    <property type="match status" value="1"/>
</dbReference>
<feature type="domain" description="HTH cro/C1-type" evidence="1">
    <location>
        <begin position="51"/>
        <end position="96"/>
    </location>
</feature>
<dbReference type="SUPFAM" id="SSF47413">
    <property type="entry name" value="lambda repressor-like DNA-binding domains"/>
    <property type="match status" value="1"/>
</dbReference>
<dbReference type="PROSITE" id="PS50943">
    <property type="entry name" value="HTH_CROC1"/>
    <property type="match status" value="1"/>
</dbReference>
<dbReference type="GO" id="GO:0003677">
    <property type="term" value="F:DNA binding"/>
    <property type="evidence" value="ECO:0007669"/>
    <property type="project" value="InterPro"/>
</dbReference>
<dbReference type="SMART" id="SM00530">
    <property type="entry name" value="HTH_XRE"/>
    <property type="match status" value="1"/>
</dbReference>
<sequence>MSNIEKLTAFVSSKNTNTVAKNKDRIKNRAMLRESQNIALKVLDRLDDLHWTQKKLAEKLEVSPQQVTKIVKGQENLTLETQIKLQNILKIPILASYYDTIQEKNSAEIVKTTTERYFAPKAKFKLADKILLAKKEFKMEYNPISEKYNYFEQTA</sequence>
<dbReference type="EMBL" id="REFH01000011">
    <property type="protein sequence ID" value="RMA73082.1"/>
    <property type="molecule type" value="Genomic_DNA"/>
</dbReference>
<gene>
    <name evidence="2" type="ORF">BC961_2685</name>
</gene>
<keyword evidence="3" id="KW-1185">Reference proteome</keyword>
<comment type="caution">
    <text evidence="2">The sequence shown here is derived from an EMBL/GenBank/DDBJ whole genome shotgun (WGS) entry which is preliminary data.</text>
</comment>
<dbReference type="Proteomes" id="UP000280368">
    <property type="component" value="Unassembled WGS sequence"/>
</dbReference>
<dbReference type="InterPro" id="IPR001387">
    <property type="entry name" value="Cro/C1-type_HTH"/>
</dbReference>
<dbReference type="Gene3D" id="1.10.260.40">
    <property type="entry name" value="lambda repressor-like DNA-binding domains"/>
    <property type="match status" value="1"/>
</dbReference>
<dbReference type="RefSeq" id="WP_121926259.1">
    <property type="nucleotide sequence ID" value="NZ_CBCSGA010000013.1"/>
</dbReference>
<dbReference type="AlphaFoldDB" id="A0A3M0A244"/>
<proteinExistence type="predicted"/>
<dbReference type="OrthoDB" id="680449at2"/>
<evidence type="ECO:0000313" key="2">
    <source>
        <dbReference type="EMBL" id="RMA73082.1"/>
    </source>
</evidence>
<protein>
    <submittedName>
        <fullName evidence="2">Helix-turn-helix protein</fullName>
    </submittedName>
</protein>